<dbReference type="EMBL" id="GBRH01189915">
    <property type="protein sequence ID" value="JAE07981.1"/>
    <property type="molecule type" value="Transcribed_RNA"/>
</dbReference>
<proteinExistence type="predicted"/>
<dbReference type="GO" id="GO:0016705">
    <property type="term" value="F:oxidoreductase activity, acting on paired donors, with incorporation or reduction of molecular oxygen"/>
    <property type="evidence" value="ECO:0007669"/>
    <property type="project" value="InterPro"/>
</dbReference>
<reference evidence="1" key="1">
    <citation type="submission" date="2014-09" db="EMBL/GenBank/DDBJ databases">
        <authorList>
            <person name="Magalhaes I.L.F."/>
            <person name="Oliveira U."/>
            <person name="Santos F.R."/>
            <person name="Vidigal T.H.D.A."/>
            <person name="Brescovit A.D."/>
            <person name="Santos A.J."/>
        </authorList>
    </citation>
    <scope>NUCLEOTIDE SEQUENCE</scope>
    <source>
        <tissue evidence="1">Shoot tissue taken approximately 20 cm above the soil surface</tissue>
    </source>
</reference>
<sequence length="48" mass="5429">MIEAKAVIAMILQRFSLELSPKYVHAPMDVLTLRPRHGLPMLLKSLQA</sequence>
<reference evidence="1" key="2">
    <citation type="journal article" date="2015" name="Data Brief">
        <title>Shoot transcriptome of the giant reed, Arundo donax.</title>
        <authorList>
            <person name="Barrero R.A."/>
            <person name="Guerrero F.D."/>
            <person name="Moolhuijzen P."/>
            <person name="Goolsby J.A."/>
            <person name="Tidwell J."/>
            <person name="Bellgard S.E."/>
            <person name="Bellgard M.I."/>
        </authorList>
    </citation>
    <scope>NUCLEOTIDE SEQUENCE</scope>
    <source>
        <tissue evidence="1">Shoot tissue taken approximately 20 cm above the soil surface</tissue>
    </source>
</reference>
<evidence type="ECO:0008006" key="2">
    <source>
        <dbReference type="Google" id="ProtNLM"/>
    </source>
</evidence>
<evidence type="ECO:0000313" key="1">
    <source>
        <dbReference type="EMBL" id="JAE07981.1"/>
    </source>
</evidence>
<dbReference type="GO" id="GO:0004497">
    <property type="term" value="F:monooxygenase activity"/>
    <property type="evidence" value="ECO:0007669"/>
    <property type="project" value="InterPro"/>
</dbReference>
<dbReference type="AlphaFoldDB" id="A0A0A9FCV9"/>
<dbReference type="SUPFAM" id="SSF48264">
    <property type="entry name" value="Cytochrome P450"/>
    <property type="match status" value="1"/>
</dbReference>
<protein>
    <recommendedName>
        <fullName evidence="2">Cytochrome P450</fullName>
    </recommendedName>
</protein>
<dbReference type="Gene3D" id="1.10.630.10">
    <property type="entry name" value="Cytochrome P450"/>
    <property type="match status" value="1"/>
</dbReference>
<dbReference type="InterPro" id="IPR036396">
    <property type="entry name" value="Cyt_P450_sf"/>
</dbReference>
<organism evidence="1">
    <name type="scientific">Arundo donax</name>
    <name type="common">Giant reed</name>
    <name type="synonym">Donax arundinaceus</name>
    <dbReference type="NCBI Taxonomy" id="35708"/>
    <lineage>
        <taxon>Eukaryota</taxon>
        <taxon>Viridiplantae</taxon>
        <taxon>Streptophyta</taxon>
        <taxon>Embryophyta</taxon>
        <taxon>Tracheophyta</taxon>
        <taxon>Spermatophyta</taxon>
        <taxon>Magnoliopsida</taxon>
        <taxon>Liliopsida</taxon>
        <taxon>Poales</taxon>
        <taxon>Poaceae</taxon>
        <taxon>PACMAD clade</taxon>
        <taxon>Arundinoideae</taxon>
        <taxon>Arundineae</taxon>
        <taxon>Arundo</taxon>
    </lineage>
</organism>
<dbReference type="GO" id="GO:0005506">
    <property type="term" value="F:iron ion binding"/>
    <property type="evidence" value="ECO:0007669"/>
    <property type="project" value="InterPro"/>
</dbReference>
<accession>A0A0A9FCV9</accession>
<dbReference type="GO" id="GO:0020037">
    <property type="term" value="F:heme binding"/>
    <property type="evidence" value="ECO:0007669"/>
    <property type="project" value="InterPro"/>
</dbReference>
<name>A0A0A9FCV9_ARUDO</name>